<dbReference type="GeneID" id="19165861"/>
<comment type="caution">
    <text evidence="1">The sequence shown here is derived from an EMBL/GenBank/DDBJ whole genome shotgun (WGS) entry which is preliminary data.</text>
</comment>
<dbReference type="RefSeq" id="XP_007730061.1">
    <property type="nucleotide sequence ID" value="XM_007731871.1"/>
</dbReference>
<reference evidence="1 2" key="1">
    <citation type="submission" date="2013-03" db="EMBL/GenBank/DDBJ databases">
        <title>The Genome Sequence of Capronia epimyces CBS 606.96.</title>
        <authorList>
            <consortium name="The Broad Institute Genomics Platform"/>
            <person name="Cuomo C."/>
            <person name="de Hoog S."/>
            <person name="Gorbushina A."/>
            <person name="Walker B."/>
            <person name="Young S.K."/>
            <person name="Zeng Q."/>
            <person name="Gargeya S."/>
            <person name="Fitzgerald M."/>
            <person name="Haas B."/>
            <person name="Abouelleil A."/>
            <person name="Allen A.W."/>
            <person name="Alvarado L."/>
            <person name="Arachchi H.M."/>
            <person name="Berlin A.M."/>
            <person name="Chapman S.B."/>
            <person name="Gainer-Dewar J."/>
            <person name="Goldberg J."/>
            <person name="Griggs A."/>
            <person name="Gujja S."/>
            <person name="Hansen M."/>
            <person name="Howarth C."/>
            <person name="Imamovic A."/>
            <person name="Ireland A."/>
            <person name="Larimer J."/>
            <person name="McCowan C."/>
            <person name="Murphy C."/>
            <person name="Pearson M."/>
            <person name="Poon T.W."/>
            <person name="Priest M."/>
            <person name="Roberts A."/>
            <person name="Saif S."/>
            <person name="Shea T."/>
            <person name="Sisk P."/>
            <person name="Sykes S."/>
            <person name="Wortman J."/>
            <person name="Nusbaum C."/>
            <person name="Birren B."/>
        </authorList>
    </citation>
    <scope>NUCLEOTIDE SEQUENCE [LARGE SCALE GENOMIC DNA]</scope>
    <source>
        <strain evidence="1 2">CBS 606.96</strain>
    </source>
</reference>
<organism evidence="1 2">
    <name type="scientific">Capronia epimyces CBS 606.96</name>
    <dbReference type="NCBI Taxonomy" id="1182542"/>
    <lineage>
        <taxon>Eukaryota</taxon>
        <taxon>Fungi</taxon>
        <taxon>Dikarya</taxon>
        <taxon>Ascomycota</taxon>
        <taxon>Pezizomycotina</taxon>
        <taxon>Eurotiomycetes</taxon>
        <taxon>Chaetothyriomycetidae</taxon>
        <taxon>Chaetothyriales</taxon>
        <taxon>Herpotrichiellaceae</taxon>
        <taxon>Capronia</taxon>
    </lineage>
</organism>
<dbReference type="AlphaFoldDB" id="W9YV77"/>
<dbReference type="EMBL" id="AMGY01000001">
    <property type="protein sequence ID" value="EXJ93171.1"/>
    <property type="molecule type" value="Genomic_DNA"/>
</dbReference>
<accession>W9YV77</accession>
<evidence type="ECO:0000313" key="1">
    <source>
        <dbReference type="EMBL" id="EXJ93171.1"/>
    </source>
</evidence>
<dbReference type="OrthoDB" id="10543732at2759"/>
<evidence type="ECO:0000313" key="2">
    <source>
        <dbReference type="Proteomes" id="UP000019478"/>
    </source>
</evidence>
<gene>
    <name evidence="1" type="ORF">A1O3_01728</name>
</gene>
<name>W9YV77_9EURO</name>
<proteinExistence type="predicted"/>
<dbReference type="HOGENOM" id="CLU_1731233_0_0_1"/>
<sequence length="151" mass="16896">MAQTFYPHAEAYLRSTPVAFHVENVLRHLLAFRNDPARAHLTIELYAQVLPGQQDPEISRVIRLTDLYPSAANPPRVLDAALPTTFGQKIFPKDGKIKATLRVFKRPSTRPLIVLADAALDMRIEVVYITGATDKTVERRAEAVVNHLRGS</sequence>
<dbReference type="Proteomes" id="UP000019478">
    <property type="component" value="Unassembled WGS sequence"/>
</dbReference>
<keyword evidence="2" id="KW-1185">Reference proteome</keyword>
<protein>
    <submittedName>
        <fullName evidence="1">Uncharacterized protein</fullName>
    </submittedName>
</protein>